<gene>
    <name evidence="8" type="ORF">E5S67_01438</name>
</gene>
<dbReference type="InterPro" id="IPR000620">
    <property type="entry name" value="EamA_dom"/>
</dbReference>
<dbReference type="PANTHER" id="PTHR32322">
    <property type="entry name" value="INNER MEMBRANE TRANSPORTER"/>
    <property type="match status" value="1"/>
</dbReference>
<name>A0ABX2CVR3_9CYAN</name>
<comment type="subcellular location">
    <subcellularLocation>
        <location evidence="1">Membrane</location>
        <topology evidence="1">Multi-pass membrane protein</topology>
    </subcellularLocation>
</comment>
<dbReference type="InterPro" id="IPR050638">
    <property type="entry name" value="AA-Vitamin_Transporters"/>
</dbReference>
<evidence type="ECO:0000256" key="3">
    <source>
        <dbReference type="ARBA" id="ARBA00022692"/>
    </source>
</evidence>
<feature type="transmembrane region" description="Helical" evidence="6">
    <location>
        <begin position="216"/>
        <end position="234"/>
    </location>
</feature>
<dbReference type="RefSeq" id="WP_172186395.1">
    <property type="nucleotide sequence ID" value="NZ_CAWPPK010000101.1"/>
</dbReference>
<evidence type="ECO:0000256" key="1">
    <source>
        <dbReference type="ARBA" id="ARBA00004141"/>
    </source>
</evidence>
<dbReference type="Pfam" id="PF00892">
    <property type="entry name" value="EamA"/>
    <property type="match status" value="2"/>
</dbReference>
<evidence type="ECO:0000313" key="9">
    <source>
        <dbReference type="Proteomes" id="UP000702425"/>
    </source>
</evidence>
<reference evidence="8 9" key="1">
    <citation type="journal article" date="2020" name="Sci. Rep.">
        <title>A novel cyanobacterial geosmin producer, revising GeoA distribution and dispersion patterns in Bacteria.</title>
        <authorList>
            <person name="Churro C."/>
            <person name="Semedo-Aguiar A.P."/>
            <person name="Silva A.D."/>
            <person name="Pereira-Leal J.B."/>
            <person name="Leite R.B."/>
        </authorList>
    </citation>
    <scope>NUCLEOTIDE SEQUENCE [LARGE SCALE GENOMIC DNA]</scope>
    <source>
        <strain evidence="8 9">IPMA8</strain>
    </source>
</reference>
<feature type="transmembrane region" description="Helical" evidence="6">
    <location>
        <begin position="63"/>
        <end position="88"/>
    </location>
</feature>
<feature type="transmembrane region" description="Helical" evidence="6">
    <location>
        <begin position="246"/>
        <end position="265"/>
    </location>
</feature>
<comment type="caution">
    <text evidence="8">The sequence shown here is derived from an EMBL/GenBank/DDBJ whole genome shotgun (WGS) entry which is preliminary data.</text>
</comment>
<dbReference type="EMBL" id="SRRZ01000019">
    <property type="protein sequence ID" value="NQE33718.1"/>
    <property type="molecule type" value="Genomic_DNA"/>
</dbReference>
<keyword evidence="4 6" id="KW-1133">Transmembrane helix</keyword>
<sequence>MGELAALGAAFVWALSSTIWQRVGQQIPAVVLNLLKGAIALFMLLATVLILGKPLPAINPNILAMLLISGGLGIGIGDTAFFIVLKYLGARRTLLLETLSPPLTALFGLIFLQENLSPIACTGILLTICGVAWVIAERTAETTLPSKHLWQGLAISLLGQTTHAAGAVLSRAAFTQIDIDPLWTAALRLSGGLAVMLCFLNPTNRDSFKQLKAPKLLNAIILAAFLGTYLGIFLQQISLKYAPAGIAQALSSTSPLFILPLAVLAGEKVSLRAVLGVVCAIGGIALLLGLK</sequence>
<evidence type="ECO:0000313" key="8">
    <source>
        <dbReference type="EMBL" id="NQE33718.1"/>
    </source>
</evidence>
<keyword evidence="9" id="KW-1185">Reference proteome</keyword>
<keyword evidence="3 6" id="KW-0812">Transmembrane</keyword>
<comment type="similarity">
    <text evidence="2">Belongs to the EamA transporter family.</text>
</comment>
<dbReference type="SUPFAM" id="SSF103481">
    <property type="entry name" value="Multidrug resistance efflux transporter EmrE"/>
    <property type="match status" value="2"/>
</dbReference>
<protein>
    <recommendedName>
        <fullName evidence="7">EamA domain-containing protein</fullName>
    </recommendedName>
</protein>
<dbReference type="Proteomes" id="UP000702425">
    <property type="component" value="Unassembled WGS sequence"/>
</dbReference>
<accession>A0ABX2CVR3</accession>
<organism evidence="8 9">
    <name type="scientific">Microcoleus asticus IPMA8</name>
    <dbReference type="NCBI Taxonomy" id="2563858"/>
    <lineage>
        <taxon>Bacteria</taxon>
        <taxon>Bacillati</taxon>
        <taxon>Cyanobacteriota</taxon>
        <taxon>Cyanophyceae</taxon>
        <taxon>Oscillatoriophycideae</taxon>
        <taxon>Oscillatoriales</taxon>
        <taxon>Microcoleaceae</taxon>
        <taxon>Microcoleus</taxon>
        <taxon>Microcoleus asticus</taxon>
    </lineage>
</organism>
<feature type="transmembrane region" description="Helical" evidence="6">
    <location>
        <begin position="94"/>
        <end position="112"/>
    </location>
</feature>
<evidence type="ECO:0000256" key="2">
    <source>
        <dbReference type="ARBA" id="ARBA00007362"/>
    </source>
</evidence>
<feature type="domain" description="EamA" evidence="7">
    <location>
        <begin position="152"/>
        <end position="288"/>
    </location>
</feature>
<feature type="transmembrane region" description="Helical" evidence="6">
    <location>
        <begin position="34"/>
        <end position="51"/>
    </location>
</feature>
<dbReference type="InterPro" id="IPR037185">
    <property type="entry name" value="EmrE-like"/>
</dbReference>
<evidence type="ECO:0000256" key="6">
    <source>
        <dbReference type="SAM" id="Phobius"/>
    </source>
</evidence>
<evidence type="ECO:0000259" key="7">
    <source>
        <dbReference type="Pfam" id="PF00892"/>
    </source>
</evidence>
<feature type="transmembrane region" description="Helical" evidence="6">
    <location>
        <begin position="119"/>
        <end position="136"/>
    </location>
</feature>
<feature type="transmembrane region" description="Helical" evidence="6">
    <location>
        <begin position="182"/>
        <end position="204"/>
    </location>
</feature>
<evidence type="ECO:0000256" key="4">
    <source>
        <dbReference type="ARBA" id="ARBA00022989"/>
    </source>
</evidence>
<proteinExistence type="inferred from homology"/>
<feature type="transmembrane region" description="Helical" evidence="6">
    <location>
        <begin position="271"/>
        <end position="290"/>
    </location>
</feature>
<dbReference type="Gene3D" id="1.10.3730.20">
    <property type="match status" value="1"/>
</dbReference>
<evidence type="ECO:0000256" key="5">
    <source>
        <dbReference type="ARBA" id="ARBA00023136"/>
    </source>
</evidence>
<feature type="transmembrane region" description="Helical" evidence="6">
    <location>
        <begin position="148"/>
        <end position="170"/>
    </location>
</feature>
<dbReference type="PANTHER" id="PTHR32322:SF2">
    <property type="entry name" value="EAMA DOMAIN-CONTAINING PROTEIN"/>
    <property type="match status" value="1"/>
</dbReference>
<keyword evidence="5 6" id="KW-0472">Membrane</keyword>
<feature type="domain" description="EamA" evidence="7">
    <location>
        <begin position="2"/>
        <end position="135"/>
    </location>
</feature>